<evidence type="ECO:0000313" key="2">
    <source>
        <dbReference type="EMBL" id="KKP66923.1"/>
    </source>
</evidence>
<dbReference type="AlphaFoldDB" id="A0A0G0BBR9"/>
<accession>A0A0G0BBR9</accession>
<proteinExistence type="predicted"/>
<name>A0A0G0BBR9_9BACT</name>
<dbReference type="Proteomes" id="UP000034952">
    <property type="component" value="Unassembled WGS sequence"/>
</dbReference>
<keyword evidence="1" id="KW-1133">Transmembrane helix</keyword>
<sequence>MTTPELIQFVKNEITAGVTKDIITNKMKAQGWSDFDVIDVFNIIEQKTPMFNQKAQEPKVLFVQSKKKSFKVLLFIIILLLIVGGGFVVYASGYFLSPSRLFSQVINSSRDTNGVNIELQFLVDASSLKSSENTLKNIFGTDFKTLNFDMKGSFDLSDKENLKSDTTFSLKSGDIEAVMNSRAINGSLYINLIKISNMDFVSLKPFENKWIVFPQKSNLGQLSTNPLMASSGFGSKLVNDLTDEQKKNIYNITDKAQFIKITKKHLPEVIEGSLSYHLDFDLDREGITSYLKEVINYLKSIDSHNELASLNESDYIDTMKGLENFHGEMWVGILDNLPHKIIVSGDIINKEKLEDGSVKLSMTMIYSNWDKVMDIEVPSGSVSFEELMSSLFGSKAIINNTGIESRPEDPDDLSKKNIMSNIALQADTFYLSNDNSYKGFCRNKTNGAYPFAITLSANSVYKCNDEVEVWASGVQLSTKDYWCADATGFAGVSNSLPKGTSCPIQ</sequence>
<evidence type="ECO:0000256" key="1">
    <source>
        <dbReference type="SAM" id="Phobius"/>
    </source>
</evidence>
<feature type="transmembrane region" description="Helical" evidence="1">
    <location>
        <begin position="72"/>
        <end position="96"/>
    </location>
</feature>
<reference evidence="2 3" key="1">
    <citation type="journal article" date="2015" name="Nature">
        <title>rRNA introns, odd ribosomes, and small enigmatic genomes across a large radiation of phyla.</title>
        <authorList>
            <person name="Brown C.T."/>
            <person name="Hug L.A."/>
            <person name="Thomas B.C."/>
            <person name="Sharon I."/>
            <person name="Castelle C.J."/>
            <person name="Singh A."/>
            <person name="Wilkins M.J."/>
            <person name="Williams K.H."/>
            <person name="Banfield J.F."/>
        </authorList>
    </citation>
    <scope>NUCLEOTIDE SEQUENCE [LARGE SCALE GENOMIC DNA]</scope>
</reference>
<organism evidence="2 3">
    <name type="scientific">Candidatus Nomurabacteria bacterium GW2011_GWE1_35_16</name>
    <dbReference type="NCBI Taxonomy" id="1618761"/>
    <lineage>
        <taxon>Bacteria</taxon>
        <taxon>Candidatus Nomuraibacteriota</taxon>
    </lineage>
</organism>
<evidence type="ECO:0000313" key="3">
    <source>
        <dbReference type="Proteomes" id="UP000034952"/>
    </source>
</evidence>
<dbReference type="EMBL" id="LBPY01000001">
    <property type="protein sequence ID" value="KKP66923.1"/>
    <property type="molecule type" value="Genomic_DNA"/>
</dbReference>
<protein>
    <submittedName>
        <fullName evidence="2">Uncharacterized protein</fullName>
    </submittedName>
</protein>
<keyword evidence="1" id="KW-0812">Transmembrane</keyword>
<keyword evidence="1" id="KW-0472">Membrane</keyword>
<comment type="caution">
    <text evidence="2">The sequence shown here is derived from an EMBL/GenBank/DDBJ whole genome shotgun (WGS) entry which is preliminary data.</text>
</comment>
<gene>
    <name evidence="2" type="ORF">UR64_C0001G0002</name>
</gene>
<dbReference type="Gene3D" id="2.50.20.20">
    <property type="match status" value="1"/>
</dbReference>